<comment type="similarity">
    <text evidence="1">Belongs to the ustYa family.</text>
</comment>
<reference evidence="2" key="1">
    <citation type="submission" date="2021-12" db="EMBL/GenBank/DDBJ databases">
        <title>Convergent genome expansion in fungi linked to evolution of root-endophyte symbiosis.</title>
        <authorList>
            <consortium name="DOE Joint Genome Institute"/>
            <person name="Ke Y.-H."/>
            <person name="Bonito G."/>
            <person name="Liao H.-L."/>
            <person name="Looney B."/>
            <person name="Rojas-Flechas A."/>
            <person name="Nash J."/>
            <person name="Hameed K."/>
            <person name="Schadt C."/>
            <person name="Martin F."/>
            <person name="Crous P.W."/>
            <person name="Miettinen O."/>
            <person name="Magnuson J.K."/>
            <person name="Labbe J."/>
            <person name="Jacobson D."/>
            <person name="Doktycz M.J."/>
            <person name="Veneault-Fourrey C."/>
            <person name="Kuo A."/>
            <person name="Mondo S."/>
            <person name="Calhoun S."/>
            <person name="Riley R."/>
            <person name="Ohm R."/>
            <person name="LaButti K."/>
            <person name="Andreopoulos B."/>
            <person name="Pangilinan J."/>
            <person name="Nolan M."/>
            <person name="Tritt A."/>
            <person name="Clum A."/>
            <person name="Lipzen A."/>
            <person name="Daum C."/>
            <person name="Barry K."/>
            <person name="Grigoriev I.V."/>
            <person name="Vilgalys R."/>
        </authorList>
    </citation>
    <scope>NUCLEOTIDE SEQUENCE</scope>
    <source>
        <strain evidence="2">PMI_201</strain>
    </source>
</reference>
<keyword evidence="3" id="KW-1185">Reference proteome</keyword>
<dbReference type="RefSeq" id="XP_046073792.1">
    <property type="nucleotide sequence ID" value="XM_046220040.1"/>
</dbReference>
<dbReference type="PANTHER" id="PTHR33365:SF14">
    <property type="entry name" value="TAT PATHWAY SIGNAL SEQUENCE"/>
    <property type="match status" value="1"/>
</dbReference>
<dbReference type="GeneID" id="70250327"/>
<sequence>MPFTAYQQLAKEEQGDDHSVSSVQGQSYITSRFLPFNIGFFCLSLTISLWSVRHVYYLSHNVNNSLLKATSTYSPVFDHLDMPLRTIKSNNSFWPQNPPSIFQLPPSPEVDAAWERISDTHALVIRREELVRMGRDPAEQWPWPKEYGYGEDAYMGLLDVFHQLHCLNELRMAAYPDYYNKAADEHAQNAHKAAGKVHFTRGGHNLHCQYALLQFILCHADVSVITFNYVEGIRGPMADFSINHQCRDFDSLLQWKLDHQVNVTNEEWQLINRVPEGTRQLRGEGRAWPFGQETES</sequence>
<dbReference type="AlphaFoldDB" id="A0AAD4Q276"/>
<evidence type="ECO:0000313" key="2">
    <source>
        <dbReference type="EMBL" id="KAH8700086.1"/>
    </source>
</evidence>
<name>A0AAD4Q276_9EURO</name>
<dbReference type="GO" id="GO:0043386">
    <property type="term" value="P:mycotoxin biosynthetic process"/>
    <property type="evidence" value="ECO:0007669"/>
    <property type="project" value="InterPro"/>
</dbReference>
<evidence type="ECO:0000256" key="1">
    <source>
        <dbReference type="ARBA" id="ARBA00035112"/>
    </source>
</evidence>
<proteinExistence type="inferred from homology"/>
<comment type="caution">
    <text evidence="2">The sequence shown here is derived from an EMBL/GenBank/DDBJ whole genome shotgun (WGS) entry which is preliminary data.</text>
</comment>
<dbReference type="Pfam" id="PF11807">
    <property type="entry name" value="UstYa"/>
    <property type="match status" value="1"/>
</dbReference>
<evidence type="ECO:0000313" key="3">
    <source>
        <dbReference type="Proteomes" id="UP001201262"/>
    </source>
</evidence>
<dbReference type="PANTHER" id="PTHR33365">
    <property type="entry name" value="YALI0B05434P"/>
    <property type="match status" value="1"/>
</dbReference>
<dbReference type="EMBL" id="JAJTJA010000004">
    <property type="protein sequence ID" value="KAH8700086.1"/>
    <property type="molecule type" value="Genomic_DNA"/>
</dbReference>
<protein>
    <submittedName>
        <fullName evidence="2">Uncharacterized protein</fullName>
    </submittedName>
</protein>
<gene>
    <name evidence="2" type="ORF">BGW36DRAFT_424925</name>
</gene>
<accession>A0AAD4Q276</accession>
<dbReference type="Proteomes" id="UP001201262">
    <property type="component" value="Unassembled WGS sequence"/>
</dbReference>
<organism evidence="2 3">
    <name type="scientific">Talaromyces proteolyticus</name>
    <dbReference type="NCBI Taxonomy" id="1131652"/>
    <lineage>
        <taxon>Eukaryota</taxon>
        <taxon>Fungi</taxon>
        <taxon>Dikarya</taxon>
        <taxon>Ascomycota</taxon>
        <taxon>Pezizomycotina</taxon>
        <taxon>Eurotiomycetes</taxon>
        <taxon>Eurotiomycetidae</taxon>
        <taxon>Eurotiales</taxon>
        <taxon>Trichocomaceae</taxon>
        <taxon>Talaromyces</taxon>
        <taxon>Talaromyces sect. Bacilispori</taxon>
    </lineage>
</organism>
<dbReference type="InterPro" id="IPR021765">
    <property type="entry name" value="UstYa-like"/>
</dbReference>